<keyword evidence="10" id="KW-1185">Reference proteome</keyword>
<dbReference type="Gene3D" id="3.40.50.300">
    <property type="entry name" value="P-loop containing nucleotide triphosphate hydrolases"/>
    <property type="match status" value="1"/>
</dbReference>
<dbReference type="Proteomes" id="UP000318102">
    <property type="component" value="Unassembled WGS sequence"/>
</dbReference>
<evidence type="ECO:0000256" key="7">
    <source>
        <dbReference type="ARBA" id="ARBA00023136"/>
    </source>
</evidence>
<evidence type="ECO:0000259" key="8">
    <source>
        <dbReference type="PROSITE" id="PS50893"/>
    </source>
</evidence>
<keyword evidence="7" id="KW-0472">Membrane</keyword>
<dbReference type="PROSITE" id="PS00211">
    <property type="entry name" value="ABC_TRANSPORTER_1"/>
    <property type="match status" value="1"/>
</dbReference>
<keyword evidence="3" id="KW-1003">Cell membrane</keyword>
<dbReference type="FunFam" id="3.40.50.300:FF:000589">
    <property type="entry name" value="ABC transporter, ATP-binding subunit"/>
    <property type="match status" value="1"/>
</dbReference>
<dbReference type="SMART" id="SM00382">
    <property type="entry name" value="AAA"/>
    <property type="match status" value="1"/>
</dbReference>
<dbReference type="PANTHER" id="PTHR42711">
    <property type="entry name" value="ABC TRANSPORTER ATP-BINDING PROTEIN"/>
    <property type="match status" value="1"/>
</dbReference>
<keyword evidence="5 9" id="KW-0067">ATP-binding</keyword>
<dbReference type="CDD" id="cd03230">
    <property type="entry name" value="ABC_DR_subfamily_A"/>
    <property type="match status" value="1"/>
</dbReference>
<dbReference type="EMBL" id="VNJK01000002">
    <property type="protein sequence ID" value="TVX89596.1"/>
    <property type="molecule type" value="Genomic_DNA"/>
</dbReference>
<dbReference type="PROSITE" id="PS50893">
    <property type="entry name" value="ABC_TRANSPORTER_2"/>
    <property type="match status" value="1"/>
</dbReference>
<evidence type="ECO:0000256" key="5">
    <source>
        <dbReference type="ARBA" id="ARBA00022840"/>
    </source>
</evidence>
<evidence type="ECO:0000313" key="10">
    <source>
        <dbReference type="Proteomes" id="UP000318102"/>
    </source>
</evidence>
<evidence type="ECO:0000256" key="6">
    <source>
        <dbReference type="ARBA" id="ARBA00022967"/>
    </source>
</evidence>
<protein>
    <submittedName>
        <fullName evidence="9">ABC transporter ATP-binding protein</fullName>
    </submittedName>
</protein>
<dbReference type="RefSeq" id="WP_144992232.1">
    <property type="nucleotide sequence ID" value="NZ_VNJK01000002.1"/>
</dbReference>
<dbReference type="InterPro" id="IPR003439">
    <property type="entry name" value="ABC_transporter-like_ATP-bd"/>
</dbReference>
<proteinExistence type="predicted"/>
<dbReference type="GO" id="GO:0005524">
    <property type="term" value="F:ATP binding"/>
    <property type="evidence" value="ECO:0007669"/>
    <property type="project" value="UniProtKB-KW"/>
</dbReference>
<evidence type="ECO:0000256" key="3">
    <source>
        <dbReference type="ARBA" id="ARBA00022475"/>
    </source>
</evidence>
<organism evidence="9 10">
    <name type="scientific">Paenibacillus agilis</name>
    <dbReference type="NCBI Taxonomy" id="3020863"/>
    <lineage>
        <taxon>Bacteria</taxon>
        <taxon>Bacillati</taxon>
        <taxon>Bacillota</taxon>
        <taxon>Bacilli</taxon>
        <taxon>Bacillales</taxon>
        <taxon>Paenibacillaceae</taxon>
        <taxon>Paenibacillus</taxon>
    </lineage>
</organism>
<keyword evidence="6" id="KW-1278">Translocase</keyword>
<dbReference type="InterPro" id="IPR017871">
    <property type="entry name" value="ABC_transporter-like_CS"/>
</dbReference>
<dbReference type="InterPro" id="IPR003593">
    <property type="entry name" value="AAA+_ATPase"/>
</dbReference>
<dbReference type="GO" id="GO:0005886">
    <property type="term" value="C:plasma membrane"/>
    <property type="evidence" value="ECO:0007669"/>
    <property type="project" value="UniProtKB-SubCell"/>
</dbReference>
<comment type="subcellular location">
    <subcellularLocation>
        <location evidence="1">Cell membrane</location>
    </subcellularLocation>
</comment>
<keyword evidence="2" id="KW-0813">Transport</keyword>
<dbReference type="InterPro" id="IPR027417">
    <property type="entry name" value="P-loop_NTPase"/>
</dbReference>
<accession>A0A559IPR4</accession>
<dbReference type="AlphaFoldDB" id="A0A559IPR4"/>
<dbReference type="OrthoDB" id="9804819at2"/>
<reference evidence="9 10" key="1">
    <citation type="submission" date="2019-07" db="EMBL/GenBank/DDBJ databases">
        <authorList>
            <person name="Kim J."/>
        </authorList>
    </citation>
    <scope>NUCLEOTIDE SEQUENCE [LARGE SCALE GENOMIC DNA]</scope>
    <source>
        <strain evidence="9 10">N4</strain>
    </source>
</reference>
<dbReference type="InterPro" id="IPR050763">
    <property type="entry name" value="ABC_transporter_ATP-binding"/>
</dbReference>
<comment type="caution">
    <text evidence="9">The sequence shown here is derived from an EMBL/GenBank/DDBJ whole genome shotgun (WGS) entry which is preliminary data.</text>
</comment>
<dbReference type="GO" id="GO:0016887">
    <property type="term" value="F:ATP hydrolysis activity"/>
    <property type="evidence" value="ECO:0007669"/>
    <property type="project" value="InterPro"/>
</dbReference>
<evidence type="ECO:0000256" key="1">
    <source>
        <dbReference type="ARBA" id="ARBA00004236"/>
    </source>
</evidence>
<evidence type="ECO:0000256" key="4">
    <source>
        <dbReference type="ARBA" id="ARBA00022741"/>
    </source>
</evidence>
<keyword evidence="4" id="KW-0547">Nucleotide-binding</keyword>
<gene>
    <name evidence="9" type="ORF">FPZ44_17635</name>
</gene>
<sequence>MTSIIQIQNVAKAYGNKTALQQLNFEVAQGEIFGMLGPSGSGKTTTVKILTAQLLPSSGHASVFGVDLAKMTEAERHNHMRQIGILTDNSALYERLTIQDNLELFCKLYGIHTKQIATVLEQVNLSSERKTTVKSLSKGMKQRVTLARALLHEPRLLFLDEPTSALDPTNTRNIHESLRQLNKAGTTIFLSTHDMEEAEALCDRIAFLHQGRIAALDTPQQLRLTYSDNSVTVSTTEGCYHLTQNEETAKRIYEWMSQGNLKSIHSNEPTLSDIFITLTGGTLK</sequence>
<dbReference type="SUPFAM" id="SSF52540">
    <property type="entry name" value="P-loop containing nucleoside triphosphate hydrolases"/>
    <property type="match status" value="1"/>
</dbReference>
<evidence type="ECO:0000313" key="9">
    <source>
        <dbReference type="EMBL" id="TVX89596.1"/>
    </source>
</evidence>
<evidence type="ECO:0000256" key="2">
    <source>
        <dbReference type="ARBA" id="ARBA00022448"/>
    </source>
</evidence>
<name>A0A559IPR4_9BACL</name>
<dbReference type="Pfam" id="PF00005">
    <property type="entry name" value="ABC_tran"/>
    <property type="match status" value="1"/>
</dbReference>
<feature type="domain" description="ABC transporter" evidence="8">
    <location>
        <begin position="5"/>
        <end position="235"/>
    </location>
</feature>
<dbReference type="PANTHER" id="PTHR42711:SF13">
    <property type="entry name" value="ABC TRANSPORTER, ATP-BINDING PROTEIN"/>
    <property type="match status" value="1"/>
</dbReference>